<gene>
    <name evidence="9" type="ORF">CQW23_04607</name>
</gene>
<comment type="pathway">
    <text evidence="1">Cofactor biosynthesis; FMN biosynthesis; FMN from riboflavin (ATP route): step 1/1.</text>
</comment>
<dbReference type="SMART" id="SM00904">
    <property type="entry name" value="Flavokinase"/>
    <property type="match status" value="1"/>
</dbReference>
<dbReference type="Gene3D" id="1.10.150.240">
    <property type="entry name" value="Putative phosphatase, domain 2"/>
    <property type="match status" value="1"/>
</dbReference>
<sequence length="845" mass="95521">MAVASDRFSSLPDSVLLHILSFLPFDDVVRTSRLCKQWRTLWCFSSYLNFIHRPKDLVSLKKFVSFVDKSLINLHCNCNTVSRIHLDFPFKRCFTSDVTVWVLFAVSHKVKELNLILANDAEDAYCLPKRLFLNSSLEKVNWVSCRFEKIEVVRWDSLRELRIGSMEFRDDMVRKVVVGSPCLEFLELDNCWGFKRLDLVGGKVSKLVVNGYREVSTLDFEVEIEAPCVKVLELKGCFRMNIQLKNVMNCVSAKLDYHFKIPKEEERSNFYEQQRHILMAMFGSLRHVKDVMFGTWCIEVMASWGMTCIPFSMTRCECLTLHTPIQERYLAGIVRLLQSSFNLRKLIIHMAPPYFEFETCFVPVVHDVYSVGGKFQLSMLSKDWGLNLKKVRVCGFEGMRSGLEVLFLRDLLLVSANLEEMVIEWRRSGHQNSIPDPSDDFVTESLLNVRGRSKNAILLSMSVERTLKKLASGVILDLDGTLLNTDGVVSEILKVFLVKYGKQWDGREAPKIVGKTPTEAAAAVVEDYGLPLSTDEFLTQFFPMLSDQWRNIKALPGANRLINHLRGHGVPMALASNSSRSNIEAKILHHPGWKESFSAIVGGDEVKAGKPSPEIFLEAAKRLTMDPSSFLVIEDSIPGVTAAKAAGMAVVAVPSLAKQSHVYTSADEVINSLLDLQLEKWGLPAFQDRIEGTLPLEPWCIGGPVIKGFGRGSKVLGIPTANLSPEGYSAILSEHPAGVYFGWAGLSGRGVYKVVMSIGWNPYFNNTEKTIEPWLLHDFNEDFYGEELHLVVVGYIRPEANFPSLETLIGKIHEDRKIAERALELPQYLKYKDDPYLKISLHQEN</sequence>
<dbReference type="InterPro" id="IPR015865">
    <property type="entry name" value="Riboflavin_kinase_bac/euk"/>
</dbReference>
<dbReference type="Gene3D" id="2.40.30.30">
    <property type="entry name" value="Riboflavin kinase-like"/>
    <property type="match status" value="1"/>
</dbReference>
<dbReference type="InterPro" id="IPR053781">
    <property type="entry name" value="F-box_AtFBL13-like"/>
</dbReference>
<keyword evidence="4" id="KW-0288">FMN</keyword>
<dbReference type="InterPro" id="IPR023468">
    <property type="entry name" value="Riboflavin_kinase"/>
</dbReference>
<keyword evidence="3" id="KW-0285">Flavoprotein</keyword>
<dbReference type="Pfam" id="PF24758">
    <property type="entry name" value="LRR_At5g56370"/>
    <property type="match status" value="1"/>
</dbReference>
<evidence type="ECO:0000256" key="2">
    <source>
        <dbReference type="ARBA" id="ARBA00012105"/>
    </source>
</evidence>
<dbReference type="SFLD" id="SFLDG01129">
    <property type="entry name" value="C1.5:_HAD__Beta-PGM__Phosphata"/>
    <property type="match status" value="1"/>
</dbReference>
<dbReference type="InterPro" id="IPR041492">
    <property type="entry name" value="HAD_2"/>
</dbReference>
<dbReference type="GO" id="GO:0009231">
    <property type="term" value="P:riboflavin biosynthetic process"/>
    <property type="evidence" value="ECO:0007669"/>
    <property type="project" value="InterPro"/>
</dbReference>
<evidence type="ECO:0000256" key="1">
    <source>
        <dbReference type="ARBA" id="ARBA00005201"/>
    </source>
</evidence>
<dbReference type="InterPro" id="IPR036047">
    <property type="entry name" value="F-box-like_dom_sf"/>
</dbReference>
<reference evidence="10" key="2">
    <citation type="journal article" date="2017" name="J. Anim. Genet.">
        <title>Multiple reference genome sequences of hot pepper reveal the massive evolution of plant disease resistance genes by retroduplication.</title>
        <authorList>
            <person name="Kim S."/>
            <person name="Park J."/>
            <person name="Yeom S.-I."/>
            <person name="Kim Y.-M."/>
            <person name="Seo E."/>
            <person name="Kim K.-T."/>
            <person name="Kim M.-S."/>
            <person name="Lee J.M."/>
            <person name="Cheong K."/>
            <person name="Shin H.-S."/>
            <person name="Kim S.-B."/>
            <person name="Han K."/>
            <person name="Lee J."/>
            <person name="Park M."/>
            <person name="Lee H.-A."/>
            <person name="Lee H.-Y."/>
            <person name="Lee Y."/>
            <person name="Oh S."/>
            <person name="Lee J.H."/>
            <person name="Choi E."/>
            <person name="Choi E."/>
            <person name="Lee S.E."/>
            <person name="Jeon J."/>
            <person name="Kim H."/>
            <person name="Choi G."/>
            <person name="Song H."/>
            <person name="Lee J."/>
            <person name="Lee S.-C."/>
            <person name="Kwon J.-K."/>
            <person name="Lee H.-Y."/>
            <person name="Koo N."/>
            <person name="Hong Y."/>
            <person name="Kim R.W."/>
            <person name="Kang W.-H."/>
            <person name="Huh J.H."/>
            <person name="Kang B.-C."/>
            <person name="Yang T.-J."/>
            <person name="Lee Y.-H."/>
            <person name="Bennetzen J.L."/>
            <person name="Choi D."/>
        </authorList>
    </citation>
    <scope>NUCLEOTIDE SEQUENCE [LARGE SCALE GENOMIC DNA]</scope>
    <source>
        <strain evidence="10">cv. PBC81</strain>
    </source>
</reference>
<dbReference type="PRINTS" id="PR00413">
    <property type="entry name" value="HADHALOGNASE"/>
</dbReference>
<dbReference type="InterPro" id="IPR023198">
    <property type="entry name" value="PGP-like_dom2"/>
</dbReference>
<comment type="caution">
    <text evidence="9">The sequence shown here is derived from an EMBL/GenBank/DDBJ whole genome shotgun (WGS) entry which is preliminary data.</text>
</comment>
<dbReference type="FunFam" id="2.40.30.30:FF:000005">
    <property type="entry name" value="Haloacid dehalogenase-like hydrolase domain-containing protein 1A"/>
    <property type="match status" value="1"/>
</dbReference>
<dbReference type="InterPro" id="IPR006439">
    <property type="entry name" value="HAD-SF_hydro_IA"/>
</dbReference>
<evidence type="ECO:0000256" key="3">
    <source>
        <dbReference type="ARBA" id="ARBA00022630"/>
    </source>
</evidence>
<dbReference type="AlphaFoldDB" id="A0A2G2XFK5"/>
<dbReference type="GO" id="GO:0008531">
    <property type="term" value="F:riboflavin kinase activity"/>
    <property type="evidence" value="ECO:0007669"/>
    <property type="project" value="UniProtKB-EC"/>
</dbReference>
<keyword evidence="10" id="KW-1185">Reference proteome</keyword>
<keyword evidence="9" id="KW-0418">Kinase</keyword>
<dbReference type="Pfam" id="PF00646">
    <property type="entry name" value="F-box"/>
    <property type="match status" value="1"/>
</dbReference>
<evidence type="ECO:0000256" key="6">
    <source>
        <dbReference type="ARBA" id="ARBA00022741"/>
    </source>
</evidence>
<dbReference type="GO" id="GO:0005524">
    <property type="term" value="F:ATP binding"/>
    <property type="evidence" value="ECO:0007669"/>
    <property type="project" value="UniProtKB-KW"/>
</dbReference>
<dbReference type="SFLD" id="SFLDG01135">
    <property type="entry name" value="C1.5.6:_HAD__Beta-PGM__Phospha"/>
    <property type="match status" value="1"/>
</dbReference>
<keyword evidence="5" id="KW-0808">Transferase</keyword>
<keyword evidence="6" id="KW-0547">Nucleotide-binding</keyword>
<dbReference type="SUPFAM" id="SSF82114">
    <property type="entry name" value="Riboflavin kinase-like"/>
    <property type="match status" value="1"/>
</dbReference>
<dbReference type="Pfam" id="PF01687">
    <property type="entry name" value="Flavokinase"/>
    <property type="match status" value="1"/>
</dbReference>
<dbReference type="PANTHER" id="PTHR22749:SF6">
    <property type="entry name" value="RIBOFLAVIN KINASE"/>
    <property type="match status" value="1"/>
</dbReference>
<evidence type="ECO:0000256" key="5">
    <source>
        <dbReference type="ARBA" id="ARBA00022679"/>
    </source>
</evidence>
<evidence type="ECO:0000313" key="9">
    <source>
        <dbReference type="EMBL" id="PHT56121.1"/>
    </source>
</evidence>
<dbReference type="FunFam" id="3.40.50.1000:FF:000119">
    <property type="entry name" value="Bifunctional riboflavin kinase/FMN phosphatase"/>
    <property type="match status" value="1"/>
</dbReference>
<dbReference type="InterPro" id="IPR001810">
    <property type="entry name" value="F-box_dom"/>
</dbReference>
<dbReference type="SFLD" id="SFLDS00003">
    <property type="entry name" value="Haloacid_Dehalogenase"/>
    <property type="match status" value="1"/>
</dbReference>
<dbReference type="InterPro" id="IPR023214">
    <property type="entry name" value="HAD_sf"/>
</dbReference>
<dbReference type="Proteomes" id="UP000224567">
    <property type="component" value="Unassembled WGS sequence"/>
</dbReference>
<dbReference type="EC" id="2.7.1.26" evidence="2"/>
<dbReference type="Gene3D" id="3.80.10.10">
    <property type="entry name" value="Ribonuclease Inhibitor"/>
    <property type="match status" value="1"/>
</dbReference>
<dbReference type="EMBL" id="MLFT02000002">
    <property type="protein sequence ID" value="PHT56121.1"/>
    <property type="molecule type" value="Genomic_DNA"/>
</dbReference>
<accession>A0A2G2XFK5</accession>
<dbReference type="FunFam" id="1.10.150.240:FF:000001">
    <property type="entry name" value="Haloacid dehalogenase-like hydrolase domain"/>
    <property type="match status" value="1"/>
</dbReference>
<evidence type="ECO:0000256" key="4">
    <source>
        <dbReference type="ARBA" id="ARBA00022643"/>
    </source>
</evidence>
<protein>
    <recommendedName>
        <fullName evidence="2">riboflavin kinase</fullName>
        <ecNumber evidence="2">2.7.1.26</ecNumber>
    </recommendedName>
</protein>
<evidence type="ECO:0000313" key="10">
    <source>
        <dbReference type="Proteomes" id="UP000224567"/>
    </source>
</evidence>
<reference evidence="9 10" key="1">
    <citation type="journal article" date="2017" name="Genome Biol.">
        <title>New reference genome sequences of hot pepper reveal the massive evolution of plant disease-resistance genes by retroduplication.</title>
        <authorList>
            <person name="Kim S."/>
            <person name="Park J."/>
            <person name="Yeom S.I."/>
            <person name="Kim Y.M."/>
            <person name="Seo E."/>
            <person name="Kim K.T."/>
            <person name="Kim M.S."/>
            <person name="Lee J.M."/>
            <person name="Cheong K."/>
            <person name="Shin H.S."/>
            <person name="Kim S.B."/>
            <person name="Han K."/>
            <person name="Lee J."/>
            <person name="Park M."/>
            <person name="Lee H.A."/>
            <person name="Lee H.Y."/>
            <person name="Lee Y."/>
            <person name="Oh S."/>
            <person name="Lee J.H."/>
            <person name="Choi E."/>
            <person name="Choi E."/>
            <person name="Lee S.E."/>
            <person name="Jeon J."/>
            <person name="Kim H."/>
            <person name="Choi G."/>
            <person name="Song H."/>
            <person name="Lee J."/>
            <person name="Lee S.C."/>
            <person name="Kwon J.K."/>
            <person name="Lee H.Y."/>
            <person name="Koo N."/>
            <person name="Hong Y."/>
            <person name="Kim R.W."/>
            <person name="Kang W.H."/>
            <person name="Huh J.H."/>
            <person name="Kang B.C."/>
            <person name="Yang T.J."/>
            <person name="Lee Y.H."/>
            <person name="Bennetzen J.L."/>
            <person name="Choi D."/>
        </authorList>
    </citation>
    <scope>NUCLEOTIDE SEQUENCE [LARGE SCALE GENOMIC DNA]</scope>
    <source>
        <strain evidence="10">cv. PBC81</strain>
    </source>
</reference>
<dbReference type="Gene3D" id="3.40.50.1000">
    <property type="entry name" value="HAD superfamily/HAD-like"/>
    <property type="match status" value="1"/>
</dbReference>
<dbReference type="SMART" id="SM00256">
    <property type="entry name" value="FBOX"/>
    <property type="match status" value="1"/>
</dbReference>
<dbReference type="SUPFAM" id="SSF56784">
    <property type="entry name" value="HAD-like"/>
    <property type="match status" value="1"/>
</dbReference>
<dbReference type="OrthoDB" id="276388at2759"/>
<dbReference type="InterPro" id="IPR032675">
    <property type="entry name" value="LRR_dom_sf"/>
</dbReference>
<dbReference type="Pfam" id="PF13419">
    <property type="entry name" value="HAD_2"/>
    <property type="match status" value="1"/>
</dbReference>
<dbReference type="GO" id="GO:0009398">
    <property type="term" value="P:FMN biosynthetic process"/>
    <property type="evidence" value="ECO:0007669"/>
    <property type="project" value="UniProtKB-UniPathway"/>
</dbReference>
<dbReference type="SUPFAM" id="SSF52047">
    <property type="entry name" value="RNI-like"/>
    <property type="match status" value="1"/>
</dbReference>
<dbReference type="STRING" id="33114.A0A2G2XFK5"/>
<dbReference type="CDD" id="cd22160">
    <property type="entry name" value="F-box_AtFBL13-like"/>
    <property type="match status" value="1"/>
</dbReference>
<keyword evidence="7" id="KW-0067">ATP-binding</keyword>
<evidence type="ECO:0000259" key="8">
    <source>
        <dbReference type="PROSITE" id="PS50181"/>
    </source>
</evidence>
<dbReference type="NCBIfam" id="TIGR01509">
    <property type="entry name" value="HAD-SF-IA-v3"/>
    <property type="match status" value="1"/>
</dbReference>
<dbReference type="InterPro" id="IPR055411">
    <property type="entry name" value="LRR_FXL15/At3g58940/PEG3-like"/>
</dbReference>
<dbReference type="InterPro" id="IPR023465">
    <property type="entry name" value="Riboflavin_kinase_dom_sf"/>
</dbReference>
<dbReference type="InterPro" id="IPR036412">
    <property type="entry name" value="HAD-like_sf"/>
</dbReference>
<evidence type="ECO:0000256" key="7">
    <source>
        <dbReference type="ARBA" id="ARBA00022840"/>
    </source>
</evidence>
<dbReference type="PROSITE" id="PS50181">
    <property type="entry name" value="FBOX"/>
    <property type="match status" value="1"/>
</dbReference>
<name>A0A2G2XFK5_CAPBA</name>
<feature type="domain" description="F-box" evidence="8">
    <location>
        <begin position="5"/>
        <end position="41"/>
    </location>
</feature>
<dbReference type="SUPFAM" id="SSF81383">
    <property type="entry name" value="F-box domain"/>
    <property type="match status" value="1"/>
</dbReference>
<dbReference type="PANTHER" id="PTHR22749">
    <property type="entry name" value="RIBOFLAVIN KINASE/FMN ADENYLYLTRANSFERASE"/>
    <property type="match status" value="1"/>
</dbReference>
<dbReference type="UniPathway" id="UPA00276">
    <property type="reaction ID" value="UER00406"/>
</dbReference>
<proteinExistence type="predicted"/>
<organism evidence="9 10">
    <name type="scientific">Capsicum baccatum</name>
    <name type="common">Peruvian pepper</name>
    <dbReference type="NCBI Taxonomy" id="33114"/>
    <lineage>
        <taxon>Eukaryota</taxon>
        <taxon>Viridiplantae</taxon>
        <taxon>Streptophyta</taxon>
        <taxon>Embryophyta</taxon>
        <taxon>Tracheophyta</taxon>
        <taxon>Spermatophyta</taxon>
        <taxon>Magnoliopsida</taxon>
        <taxon>eudicotyledons</taxon>
        <taxon>Gunneridae</taxon>
        <taxon>Pentapetalae</taxon>
        <taxon>asterids</taxon>
        <taxon>lamiids</taxon>
        <taxon>Solanales</taxon>
        <taxon>Solanaceae</taxon>
        <taxon>Solanoideae</taxon>
        <taxon>Capsiceae</taxon>
        <taxon>Capsicum</taxon>
    </lineage>
</organism>